<gene>
    <name evidence="2" type="ORF">DPX16_1760</name>
</gene>
<organism evidence="2 3">
    <name type="scientific">Anabarilius grahami</name>
    <name type="common">Kanglang fish</name>
    <name type="synonym">Barilius grahami</name>
    <dbReference type="NCBI Taxonomy" id="495550"/>
    <lineage>
        <taxon>Eukaryota</taxon>
        <taxon>Metazoa</taxon>
        <taxon>Chordata</taxon>
        <taxon>Craniata</taxon>
        <taxon>Vertebrata</taxon>
        <taxon>Euteleostomi</taxon>
        <taxon>Actinopterygii</taxon>
        <taxon>Neopterygii</taxon>
        <taxon>Teleostei</taxon>
        <taxon>Ostariophysi</taxon>
        <taxon>Cypriniformes</taxon>
        <taxon>Xenocyprididae</taxon>
        <taxon>Xenocypridinae</taxon>
        <taxon>Xenocypridinae incertae sedis</taxon>
        <taxon>Anabarilius</taxon>
    </lineage>
</organism>
<dbReference type="EMBL" id="RJVU01048836">
    <property type="protein sequence ID" value="ROL43122.1"/>
    <property type="molecule type" value="Genomic_DNA"/>
</dbReference>
<comment type="caution">
    <text evidence="2">The sequence shown here is derived from an EMBL/GenBank/DDBJ whole genome shotgun (WGS) entry which is preliminary data.</text>
</comment>
<keyword evidence="3" id="KW-1185">Reference proteome</keyword>
<protein>
    <submittedName>
        <fullName evidence="2">Uncharacterized protein</fullName>
    </submittedName>
</protein>
<accession>A0A3N0YA72</accession>
<dbReference type="Proteomes" id="UP000281406">
    <property type="component" value="Unassembled WGS sequence"/>
</dbReference>
<dbReference type="AlphaFoldDB" id="A0A3N0YA72"/>
<sequence length="83" mass="9480">MKDLSGALQCQCVIRGSVCNSIVQTYNHVLDVLNSEYSCSLERKDKHYRWKRHIGEDPRQRVQQLKFSDADKNSDGCDGGQGY</sequence>
<reference evidence="2 3" key="1">
    <citation type="submission" date="2018-10" db="EMBL/GenBank/DDBJ databases">
        <title>Genome assembly for a Yunnan-Guizhou Plateau 3E fish, Anabarilius grahami (Regan), and its evolutionary and genetic applications.</title>
        <authorList>
            <person name="Jiang W."/>
        </authorList>
    </citation>
    <scope>NUCLEOTIDE SEQUENCE [LARGE SCALE GENOMIC DNA]</scope>
    <source>
        <strain evidence="2">AG-KIZ</strain>
        <tissue evidence="2">Muscle</tissue>
    </source>
</reference>
<evidence type="ECO:0000313" key="3">
    <source>
        <dbReference type="Proteomes" id="UP000281406"/>
    </source>
</evidence>
<evidence type="ECO:0000256" key="1">
    <source>
        <dbReference type="SAM" id="MobiDB-lite"/>
    </source>
</evidence>
<feature type="region of interest" description="Disordered" evidence="1">
    <location>
        <begin position="61"/>
        <end position="83"/>
    </location>
</feature>
<evidence type="ECO:0000313" key="2">
    <source>
        <dbReference type="EMBL" id="ROL43122.1"/>
    </source>
</evidence>
<proteinExistence type="predicted"/>
<name>A0A3N0YA72_ANAGA</name>